<dbReference type="AlphaFoldDB" id="A0A8J3IQE2"/>
<keyword evidence="2" id="KW-0808">Transferase</keyword>
<keyword evidence="5" id="KW-0012">Acyltransferase</keyword>
<dbReference type="PROSITE" id="PS51191">
    <property type="entry name" value="FEMABX"/>
    <property type="match status" value="1"/>
</dbReference>
<organism evidence="8 9">
    <name type="scientific">Reticulibacter mediterranei</name>
    <dbReference type="NCBI Taxonomy" id="2778369"/>
    <lineage>
        <taxon>Bacteria</taxon>
        <taxon>Bacillati</taxon>
        <taxon>Chloroflexota</taxon>
        <taxon>Ktedonobacteria</taxon>
        <taxon>Ktedonobacterales</taxon>
        <taxon>Reticulibacteraceae</taxon>
        <taxon>Reticulibacter</taxon>
    </lineage>
</organism>
<evidence type="ECO:0000256" key="2">
    <source>
        <dbReference type="ARBA" id="ARBA00022679"/>
    </source>
</evidence>
<dbReference type="EMBL" id="BNJK01000002">
    <property type="protein sequence ID" value="GHO98298.1"/>
    <property type="molecule type" value="Genomic_DNA"/>
</dbReference>
<evidence type="ECO:0000259" key="7">
    <source>
        <dbReference type="Pfam" id="PF13480"/>
    </source>
</evidence>
<reference evidence="8" key="1">
    <citation type="submission" date="2020-10" db="EMBL/GenBank/DDBJ databases">
        <title>Taxonomic study of unclassified bacteria belonging to the class Ktedonobacteria.</title>
        <authorList>
            <person name="Yabe S."/>
            <person name="Wang C.M."/>
            <person name="Zheng Y."/>
            <person name="Sakai Y."/>
            <person name="Cavaletti L."/>
            <person name="Monciardini P."/>
            <person name="Donadio S."/>
        </authorList>
    </citation>
    <scope>NUCLEOTIDE SEQUENCE</scope>
    <source>
        <strain evidence="8">ID150040</strain>
    </source>
</reference>
<dbReference type="Proteomes" id="UP000597444">
    <property type="component" value="Unassembled WGS sequence"/>
</dbReference>
<keyword evidence="4" id="KW-0573">Peptidoglycan synthesis</keyword>
<dbReference type="Gene3D" id="3.40.630.30">
    <property type="match status" value="1"/>
</dbReference>
<feature type="domain" description="BioF2-like acetyltransferase" evidence="7">
    <location>
        <begin position="163"/>
        <end position="295"/>
    </location>
</feature>
<dbReference type="GO" id="GO:0071555">
    <property type="term" value="P:cell wall organization"/>
    <property type="evidence" value="ECO:0007669"/>
    <property type="project" value="UniProtKB-KW"/>
</dbReference>
<evidence type="ECO:0000313" key="8">
    <source>
        <dbReference type="EMBL" id="GHO98298.1"/>
    </source>
</evidence>
<keyword evidence="6" id="KW-0961">Cell wall biogenesis/degradation</keyword>
<proteinExistence type="inferred from homology"/>
<dbReference type="RefSeq" id="WP_220209053.1">
    <property type="nucleotide sequence ID" value="NZ_BNJK01000002.1"/>
</dbReference>
<protein>
    <recommendedName>
        <fullName evidence="7">BioF2-like acetyltransferase domain-containing protein</fullName>
    </recommendedName>
</protein>
<dbReference type="InterPro" id="IPR038740">
    <property type="entry name" value="BioF2-like_GNAT_dom"/>
</dbReference>
<name>A0A8J3IQE2_9CHLR</name>
<dbReference type="Pfam" id="PF13480">
    <property type="entry name" value="Acetyltransf_6"/>
    <property type="match status" value="1"/>
</dbReference>
<dbReference type="PANTHER" id="PTHR36174">
    <property type="entry name" value="LIPID II:GLYCINE GLYCYLTRANSFERASE"/>
    <property type="match status" value="1"/>
</dbReference>
<evidence type="ECO:0000256" key="1">
    <source>
        <dbReference type="ARBA" id="ARBA00009943"/>
    </source>
</evidence>
<sequence>MKKMSESRLRIVEIDPGRDQRWEELLTSLPGGLIYHHPLWLEVLEEAYKYRPLHLACEDADGNLLGILPLFHTQGLLSGHCFSSLPRTPVAGPLACNDRAMTQLTTAAIERVRTYDGASLQIKLLNNQLDGQVDGLIGTPWRETYQLALPERPDLLRFGNSRNHAQIKRAVKKAEKQGIVVCQAETENELRAWYDLYLDVMRRVVIPPRPFSFFQIAWQRLHARGLLRLLLAKQCSAGQTKTIAGLLLLMAGETVFYAFSGWRREDQDLRPNDALHWRAIHDACSEGFRYYDFGEVPTNNSGLSEFKSKWGTERKWLYRYYYPAPRESAIALLEGRNPIYQLAQSAWQRLPLKATVVLGEMAHRLF</sequence>
<accession>A0A8J3IQE2</accession>
<evidence type="ECO:0000256" key="6">
    <source>
        <dbReference type="ARBA" id="ARBA00023316"/>
    </source>
</evidence>
<evidence type="ECO:0000313" key="9">
    <source>
        <dbReference type="Proteomes" id="UP000597444"/>
    </source>
</evidence>
<dbReference type="InterPro" id="IPR003447">
    <property type="entry name" value="FEMABX"/>
</dbReference>
<dbReference type="SUPFAM" id="SSF55729">
    <property type="entry name" value="Acyl-CoA N-acyltransferases (Nat)"/>
    <property type="match status" value="1"/>
</dbReference>
<dbReference type="InterPro" id="IPR050644">
    <property type="entry name" value="PG_Glycine_Bridge_Synth"/>
</dbReference>
<evidence type="ECO:0000256" key="4">
    <source>
        <dbReference type="ARBA" id="ARBA00022984"/>
    </source>
</evidence>
<dbReference type="InterPro" id="IPR016181">
    <property type="entry name" value="Acyl_CoA_acyltransferase"/>
</dbReference>
<dbReference type="GO" id="GO:0009252">
    <property type="term" value="P:peptidoglycan biosynthetic process"/>
    <property type="evidence" value="ECO:0007669"/>
    <property type="project" value="UniProtKB-KW"/>
</dbReference>
<comment type="caution">
    <text evidence="8">The sequence shown here is derived from an EMBL/GenBank/DDBJ whole genome shotgun (WGS) entry which is preliminary data.</text>
</comment>
<comment type="similarity">
    <text evidence="1">Belongs to the FemABX family.</text>
</comment>
<dbReference type="GO" id="GO:0016755">
    <property type="term" value="F:aminoacyltransferase activity"/>
    <property type="evidence" value="ECO:0007669"/>
    <property type="project" value="InterPro"/>
</dbReference>
<evidence type="ECO:0000256" key="3">
    <source>
        <dbReference type="ARBA" id="ARBA00022960"/>
    </source>
</evidence>
<dbReference type="GO" id="GO:0008360">
    <property type="term" value="P:regulation of cell shape"/>
    <property type="evidence" value="ECO:0007669"/>
    <property type="project" value="UniProtKB-KW"/>
</dbReference>
<gene>
    <name evidence="8" type="ORF">KSF_083460</name>
</gene>
<dbReference type="PANTHER" id="PTHR36174:SF1">
    <property type="entry name" value="LIPID II:GLYCINE GLYCYLTRANSFERASE"/>
    <property type="match status" value="1"/>
</dbReference>
<evidence type="ECO:0000256" key="5">
    <source>
        <dbReference type="ARBA" id="ARBA00023315"/>
    </source>
</evidence>
<keyword evidence="9" id="KW-1185">Reference proteome</keyword>
<keyword evidence="3" id="KW-0133">Cell shape</keyword>